<dbReference type="InterPro" id="IPR058625">
    <property type="entry name" value="MdtA-like_BSH"/>
</dbReference>
<evidence type="ECO:0000259" key="4">
    <source>
        <dbReference type="Pfam" id="PF25954"/>
    </source>
</evidence>
<evidence type="ECO:0000313" key="7">
    <source>
        <dbReference type="Proteomes" id="UP000032233"/>
    </source>
</evidence>
<dbReference type="InterPro" id="IPR058624">
    <property type="entry name" value="MdtA-like_HH"/>
</dbReference>
<keyword evidence="7" id="KW-1185">Reference proteome</keyword>
<dbReference type="Proteomes" id="UP000032233">
    <property type="component" value="Unassembled WGS sequence"/>
</dbReference>
<dbReference type="Gene3D" id="1.10.287.470">
    <property type="entry name" value="Helix hairpin bin"/>
    <property type="match status" value="1"/>
</dbReference>
<organism evidence="6 7">
    <name type="scientific">Dethiosulfatarculus sandiegensis</name>
    <dbReference type="NCBI Taxonomy" id="1429043"/>
    <lineage>
        <taxon>Bacteria</taxon>
        <taxon>Pseudomonadati</taxon>
        <taxon>Thermodesulfobacteriota</taxon>
        <taxon>Desulfarculia</taxon>
        <taxon>Desulfarculales</taxon>
        <taxon>Desulfarculaceae</taxon>
        <taxon>Dethiosulfatarculus</taxon>
    </lineage>
</organism>
<dbReference type="AlphaFoldDB" id="A0A0D2IXF6"/>
<gene>
    <name evidence="6" type="ORF">X474_27705</name>
</gene>
<dbReference type="GO" id="GO:1990281">
    <property type="term" value="C:efflux pump complex"/>
    <property type="evidence" value="ECO:0007669"/>
    <property type="project" value="TreeGrafter"/>
</dbReference>
<evidence type="ECO:0000259" key="2">
    <source>
        <dbReference type="Pfam" id="PF25876"/>
    </source>
</evidence>
<sequence>MGGALCLILLILYTGGFFTTGKIAPGKTAAELPHPKSVYQDLKAEIQSWPDIYEAVGTVRPTTEAQVEAQVRGRILKVQVRTGDRVKEGQLLASLADQEYRARVGQARHQLDSARAAQSLSATEYGRLQRLAKVGAAPKSELDRAKEADQRARAATLRAEESLEEAKIALGYTMIKAPDAGQIVKRLVDPGDLALPGRPLFILQTGAAMQLEALVREGLINMVKLGQELLVSIPAMQKTMPGKIVEIAPAADPQTRAFLVKVHIPGDQGVYSGMFGRLLIPVGKSRVIVVPGSAVFRVGQLEMVLVKTKEGYERTHVTTGRQRKGMVEILSGLSGKETLGQGPDHE</sequence>
<comment type="caution">
    <text evidence="6">The sequence shown here is derived from an EMBL/GenBank/DDBJ whole genome shotgun (WGS) entry which is preliminary data.</text>
</comment>
<dbReference type="Gene3D" id="2.40.50.100">
    <property type="match status" value="1"/>
</dbReference>
<accession>A0A0D2IXF6</accession>
<feature type="domain" description="CzcB-like C-terminal circularly permuted SH3-like" evidence="5">
    <location>
        <begin position="288"/>
        <end position="338"/>
    </location>
</feature>
<dbReference type="STRING" id="1429043.X474_27705"/>
<dbReference type="Pfam" id="PF25917">
    <property type="entry name" value="BSH_RND"/>
    <property type="match status" value="1"/>
</dbReference>
<dbReference type="Pfam" id="PF25876">
    <property type="entry name" value="HH_MFP_RND"/>
    <property type="match status" value="1"/>
</dbReference>
<feature type="domain" description="Multidrug resistance protein MdtA-like alpha-helical hairpin" evidence="2">
    <location>
        <begin position="106"/>
        <end position="173"/>
    </location>
</feature>
<feature type="domain" description="Multidrug resistance protein MdtA-like barrel-sandwich hybrid" evidence="3">
    <location>
        <begin position="65"/>
        <end position="202"/>
    </location>
</feature>
<evidence type="ECO:0000259" key="5">
    <source>
        <dbReference type="Pfam" id="PF25975"/>
    </source>
</evidence>
<dbReference type="InterPro" id="IPR058792">
    <property type="entry name" value="Beta-barrel_RND_2"/>
</dbReference>
<evidence type="ECO:0000256" key="1">
    <source>
        <dbReference type="ARBA" id="ARBA00009477"/>
    </source>
</evidence>
<dbReference type="PANTHER" id="PTHR30469">
    <property type="entry name" value="MULTIDRUG RESISTANCE PROTEIN MDTA"/>
    <property type="match status" value="1"/>
</dbReference>
<dbReference type="InParanoid" id="A0A0D2IXF6"/>
<comment type="similarity">
    <text evidence="1">Belongs to the membrane fusion protein (MFP) (TC 8.A.1) family.</text>
</comment>
<evidence type="ECO:0000313" key="6">
    <source>
        <dbReference type="EMBL" id="KIX10729.1"/>
    </source>
</evidence>
<protein>
    <submittedName>
        <fullName evidence="6">RND transporter</fullName>
    </submittedName>
</protein>
<dbReference type="InterPro" id="IPR058649">
    <property type="entry name" value="CzcB_C"/>
</dbReference>
<dbReference type="Pfam" id="PF25954">
    <property type="entry name" value="Beta-barrel_RND_2"/>
    <property type="match status" value="1"/>
</dbReference>
<proteinExistence type="inferred from homology"/>
<dbReference type="Gene3D" id="2.40.420.20">
    <property type="match status" value="1"/>
</dbReference>
<dbReference type="NCBIfam" id="TIGR01730">
    <property type="entry name" value="RND_mfp"/>
    <property type="match status" value="1"/>
</dbReference>
<dbReference type="EMBL" id="AZAC01000083">
    <property type="protein sequence ID" value="KIX10729.1"/>
    <property type="molecule type" value="Genomic_DNA"/>
</dbReference>
<name>A0A0D2IXF6_9BACT</name>
<dbReference type="InterPro" id="IPR006143">
    <property type="entry name" value="RND_pump_MFP"/>
</dbReference>
<feature type="domain" description="CusB-like beta-barrel" evidence="4">
    <location>
        <begin position="211"/>
        <end position="277"/>
    </location>
</feature>
<dbReference type="Gene3D" id="2.40.30.170">
    <property type="match status" value="1"/>
</dbReference>
<reference evidence="6 7" key="1">
    <citation type="submission" date="2013-11" db="EMBL/GenBank/DDBJ databases">
        <title>Metagenomic analysis of a methanogenic consortium involved in long chain n-alkane degradation.</title>
        <authorList>
            <person name="Davidova I.A."/>
            <person name="Callaghan A.V."/>
            <person name="Wawrik B."/>
            <person name="Pruitt S."/>
            <person name="Marks C."/>
            <person name="Duncan K.E."/>
            <person name="Suflita J.M."/>
        </authorList>
    </citation>
    <scope>NUCLEOTIDE SEQUENCE [LARGE SCALE GENOMIC DNA]</scope>
    <source>
        <strain evidence="6 7">SPR</strain>
    </source>
</reference>
<dbReference type="PANTHER" id="PTHR30469:SF38">
    <property type="entry name" value="HLYD FAMILY SECRETION PROTEIN"/>
    <property type="match status" value="1"/>
</dbReference>
<evidence type="ECO:0000259" key="3">
    <source>
        <dbReference type="Pfam" id="PF25917"/>
    </source>
</evidence>
<dbReference type="GO" id="GO:0015562">
    <property type="term" value="F:efflux transmembrane transporter activity"/>
    <property type="evidence" value="ECO:0007669"/>
    <property type="project" value="TreeGrafter"/>
</dbReference>
<dbReference type="SUPFAM" id="SSF111369">
    <property type="entry name" value="HlyD-like secretion proteins"/>
    <property type="match status" value="1"/>
</dbReference>
<dbReference type="Pfam" id="PF25975">
    <property type="entry name" value="CzcB_C"/>
    <property type="match status" value="1"/>
</dbReference>